<accession>A0A4Y2S167</accession>
<keyword evidence="2" id="KW-1185">Reference proteome</keyword>
<name>A0A4Y2S167_ARAVE</name>
<reference evidence="1 2" key="1">
    <citation type="journal article" date="2019" name="Sci. Rep.">
        <title>Orb-weaving spider Araneus ventricosus genome elucidates the spidroin gene catalogue.</title>
        <authorList>
            <person name="Kono N."/>
            <person name="Nakamura H."/>
            <person name="Ohtoshi R."/>
            <person name="Moran D.A.P."/>
            <person name="Shinohara A."/>
            <person name="Yoshida Y."/>
            <person name="Fujiwara M."/>
            <person name="Mori M."/>
            <person name="Tomita M."/>
            <person name="Arakawa K."/>
        </authorList>
    </citation>
    <scope>NUCLEOTIDE SEQUENCE [LARGE SCALE GENOMIC DNA]</scope>
</reference>
<evidence type="ECO:0000313" key="2">
    <source>
        <dbReference type="Proteomes" id="UP000499080"/>
    </source>
</evidence>
<organism evidence="1 2">
    <name type="scientific">Araneus ventricosus</name>
    <name type="common">Orbweaver spider</name>
    <name type="synonym">Epeira ventricosa</name>
    <dbReference type="NCBI Taxonomy" id="182803"/>
    <lineage>
        <taxon>Eukaryota</taxon>
        <taxon>Metazoa</taxon>
        <taxon>Ecdysozoa</taxon>
        <taxon>Arthropoda</taxon>
        <taxon>Chelicerata</taxon>
        <taxon>Arachnida</taxon>
        <taxon>Araneae</taxon>
        <taxon>Araneomorphae</taxon>
        <taxon>Entelegynae</taxon>
        <taxon>Araneoidea</taxon>
        <taxon>Araneidae</taxon>
        <taxon>Araneus</taxon>
    </lineage>
</organism>
<comment type="caution">
    <text evidence="1">The sequence shown here is derived from an EMBL/GenBank/DDBJ whole genome shotgun (WGS) entry which is preliminary data.</text>
</comment>
<proteinExistence type="predicted"/>
<evidence type="ECO:0000313" key="1">
    <source>
        <dbReference type="EMBL" id="GBN81713.1"/>
    </source>
</evidence>
<protein>
    <submittedName>
        <fullName evidence="1">Uncharacterized protein</fullName>
    </submittedName>
</protein>
<gene>
    <name evidence="1" type="ORF">AVEN_2767_1</name>
</gene>
<sequence>MSRRYLLNGNLDDPDLFWKDRSTQEVKTFVQAFEGLLKCYSNNLHLYQSGLKPETEDIGTKCCLSDESRLQLLRADRRVRLRRRPHEARDPSCQQGIGRADIVVGLGCFHTAGTGSSGKNEEIIAWKWFSFQNNVEYFDRSLVSISHTWQIEGQIMAKILSSLI</sequence>
<dbReference type="EMBL" id="BGPR01019368">
    <property type="protein sequence ID" value="GBN81713.1"/>
    <property type="molecule type" value="Genomic_DNA"/>
</dbReference>
<dbReference type="Proteomes" id="UP000499080">
    <property type="component" value="Unassembled WGS sequence"/>
</dbReference>
<dbReference type="AlphaFoldDB" id="A0A4Y2S167"/>